<feature type="transmembrane region" description="Helical" evidence="11">
    <location>
        <begin position="936"/>
        <end position="964"/>
    </location>
</feature>
<reference evidence="14 15" key="1">
    <citation type="submission" date="2019-04" db="EMBL/GenBank/DDBJ databases">
        <title>Aspergillus burnettii sp. nov., novel species from soil in southeast Queensland.</title>
        <authorList>
            <person name="Gilchrist C.L.M."/>
            <person name="Pitt J.I."/>
            <person name="Lange L."/>
            <person name="Lacey H.J."/>
            <person name="Vuong D."/>
            <person name="Midgley D.J."/>
            <person name="Greenfield P."/>
            <person name="Bradbury M."/>
            <person name="Lacey E."/>
            <person name="Busk P.K."/>
            <person name="Pilgaard B."/>
            <person name="Chooi Y.H."/>
            <person name="Piggott A.M."/>
        </authorList>
    </citation>
    <scope>NUCLEOTIDE SEQUENCE [LARGE SCALE GENOMIC DNA]</scope>
    <source>
        <strain evidence="14 15">FRR 5400</strain>
    </source>
</reference>
<dbReference type="Gene3D" id="3.40.50.300">
    <property type="entry name" value="P-loop containing nucleotide triphosphate hydrolases"/>
    <property type="match status" value="2"/>
</dbReference>
<dbReference type="GO" id="GO:0016887">
    <property type="term" value="F:ATP hydrolysis activity"/>
    <property type="evidence" value="ECO:0007669"/>
    <property type="project" value="InterPro"/>
</dbReference>
<dbReference type="InterPro" id="IPR003439">
    <property type="entry name" value="ABC_transporter-like_ATP-bd"/>
</dbReference>
<evidence type="ECO:0000256" key="5">
    <source>
        <dbReference type="ARBA" id="ARBA00022692"/>
    </source>
</evidence>
<keyword evidence="7" id="KW-0067">ATP-binding</keyword>
<accession>A0A8H6E9P9</accession>
<evidence type="ECO:0000256" key="2">
    <source>
        <dbReference type="ARBA" id="ARBA00009726"/>
    </source>
</evidence>
<dbReference type="GO" id="GO:0140359">
    <property type="term" value="F:ABC-type transporter activity"/>
    <property type="evidence" value="ECO:0007669"/>
    <property type="project" value="InterPro"/>
</dbReference>
<dbReference type="Pfam" id="PF24357">
    <property type="entry name" value="TMD0_ABC"/>
    <property type="match status" value="1"/>
</dbReference>
<evidence type="ECO:0000256" key="8">
    <source>
        <dbReference type="ARBA" id="ARBA00022989"/>
    </source>
</evidence>
<feature type="transmembrane region" description="Helical" evidence="11">
    <location>
        <begin position="1171"/>
        <end position="1193"/>
    </location>
</feature>
<dbReference type="GO" id="GO:0005886">
    <property type="term" value="C:plasma membrane"/>
    <property type="evidence" value="ECO:0007669"/>
    <property type="project" value="UniProtKB-SubCell"/>
</dbReference>
<dbReference type="InterPro" id="IPR044746">
    <property type="entry name" value="ABCC_6TM_D1"/>
</dbReference>
<dbReference type="FunFam" id="3.40.50.300:FF:000838">
    <property type="entry name" value="ABC multidrug transporter (Eurofung)"/>
    <property type="match status" value="1"/>
</dbReference>
<feature type="transmembrane region" description="Helical" evidence="11">
    <location>
        <begin position="171"/>
        <end position="192"/>
    </location>
</feature>
<dbReference type="PROSITE" id="PS50929">
    <property type="entry name" value="ABC_TM1F"/>
    <property type="match status" value="2"/>
</dbReference>
<keyword evidence="6" id="KW-0547">Nucleotide-binding</keyword>
<evidence type="ECO:0000256" key="1">
    <source>
        <dbReference type="ARBA" id="ARBA00004651"/>
    </source>
</evidence>
<dbReference type="CDD" id="cd03244">
    <property type="entry name" value="ABCC_MRP_domain2"/>
    <property type="match status" value="1"/>
</dbReference>
<dbReference type="InterPro" id="IPR036640">
    <property type="entry name" value="ABC1_TM_sf"/>
</dbReference>
<keyword evidence="8 11" id="KW-1133">Transmembrane helix</keyword>
<dbReference type="SUPFAM" id="SSF52540">
    <property type="entry name" value="P-loop containing nucleoside triphosphate hydrolases"/>
    <property type="match status" value="2"/>
</dbReference>
<dbReference type="CDD" id="cd18580">
    <property type="entry name" value="ABC_6TM_ABCC_D2"/>
    <property type="match status" value="1"/>
</dbReference>
<feature type="domain" description="ABC transporter" evidence="12">
    <location>
        <begin position="1266"/>
        <end position="1517"/>
    </location>
</feature>
<dbReference type="SMART" id="SM00382">
    <property type="entry name" value="AAA"/>
    <property type="match status" value="2"/>
</dbReference>
<dbReference type="InterPro" id="IPR017871">
    <property type="entry name" value="ABC_transporter-like_CS"/>
</dbReference>
<proteinExistence type="inferred from homology"/>
<dbReference type="PANTHER" id="PTHR24223:SF399">
    <property type="entry name" value="ABC TRANSPORTER ATNG"/>
    <property type="match status" value="1"/>
</dbReference>
<evidence type="ECO:0000259" key="12">
    <source>
        <dbReference type="PROSITE" id="PS50893"/>
    </source>
</evidence>
<dbReference type="InterPro" id="IPR011527">
    <property type="entry name" value="ABC1_TM_dom"/>
</dbReference>
<dbReference type="EMBL" id="SPNV01000031">
    <property type="protein sequence ID" value="KAF5864601.1"/>
    <property type="molecule type" value="Genomic_DNA"/>
</dbReference>
<dbReference type="Gene3D" id="1.20.1560.10">
    <property type="entry name" value="ABC transporter type 1, transmembrane domain"/>
    <property type="match status" value="2"/>
</dbReference>
<dbReference type="CDD" id="cd18579">
    <property type="entry name" value="ABC_6TM_ABCC_D1"/>
    <property type="match status" value="1"/>
</dbReference>
<evidence type="ECO:0000259" key="13">
    <source>
        <dbReference type="PROSITE" id="PS50929"/>
    </source>
</evidence>
<keyword evidence="4" id="KW-1003">Cell membrane</keyword>
<dbReference type="InterPro" id="IPR056227">
    <property type="entry name" value="TMD0_ABC"/>
</dbReference>
<dbReference type="SUPFAM" id="SSF90123">
    <property type="entry name" value="ABC transporter transmembrane region"/>
    <property type="match status" value="2"/>
</dbReference>
<dbReference type="InterPro" id="IPR003593">
    <property type="entry name" value="AAA+_ATPase"/>
</dbReference>
<evidence type="ECO:0000256" key="10">
    <source>
        <dbReference type="ARBA" id="ARBA00023180"/>
    </source>
</evidence>
<feature type="transmembrane region" description="Helical" evidence="11">
    <location>
        <begin position="45"/>
        <end position="63"/>
    </location>
</feature>
<feature type="domain" description="ABC transporter" evidence="12">
    <location>
        <begin position="657"/>
        <end position="883"/>
    </location>
</feature>
<sequence>MVMSSLWLHSWAGTGCSTAVEDVFGPEVSDQCQRGFDFTLYFEETILILPVTLFFLLWALPRIVYLRQRTIKVNGGHWHMVKLIGYAGLAVLQLTLMGLWASPSGQTTTRATIGTTVVSWLASVVFGVLSHYEHFRTIRPATINSGYLFLSSILSLPETRTLYYVETHRSIPILYTMVLCLKLMLLVIETISKVSILKKEYRDSPPESTVGILGECLFWWLNPLLLLGNQMDLTVSQLPAIEESIRSTGVGQNELEELWKKGSSKSSDHSLLFACFRYCLGPIVLGILPRALQVAFTFAQPFLVEATVTWVSASDLSHPKGEGYALIGAFGIVYSAIAVSTAVSQHQAYRVVSMLRASLIDILYSRVLVMRDLDVETSTPVTLMSADMERISSGLRYIHDSWACAVEIPIALYLLWQQLGVASIAPIVVVIVCMALSVLISTLAGPRQKLWLEAIENRVGVTAKVLGSMKGVRTSGLTDKLFNLVQTMRVEEVAQSERFRRLLILVVGVAYSNVTLSPLASFIIYSLIARHKGDETLTPAKAFTSLTLFTLLATPIAHLVEAATGVATAIGSIKRINRFLLSEPRHDDTQEDRCVRRNTSIPVSIPSSTLTLVGTIYDEKATSSRMNRISTISTVSSISSHETLTPYDESIGPVFMAKGRSAGWEESKPAVVEDLNFEIPRGTVTIVVGPVGCGKSTFVRTLLRETPIYSGGLKADPEAIAYCSQAPWLTNRSIQDNILGESLFNLRWYNTVIDACALYEDIRAQPNRDQTLLGTQGAVLSGGQKQRVALARAVYSKADTMILDDVFSGLDRSTEDAIFHALLGPEGLLRKMGTTVIMTTNSPSRLSAADHIIALSSSGTIMEQGTFKDLRSQTDSYIRSLAAPPKRKKTVHLEVPQASMARAQNRLSLNRFSLATLDFESPPPENGRRTGDMSVYWYYIQVLGLVRSLVFVFLIMAYVVVITYPSIWVEKWTASNAKHPNSQLGYWLGIYGAIAVMAVSTLVLACWHLMANLVARGARNMHGELLKSVLDAPMSFFHTTDLGTTTNRFSQDLQLIDMELPLSVLNTILTFFTCVAQIVVVCVATNYIAATIPACLIAFYFIQRFYLRTSRQMRYLDIEAKAPLVSHFLETLSGLSTIRSYNWEQHYRRRNSELLNESQKPFYLLYAIQRWLELVIALMVAGFAVVLVGVAVATRGKLSASFIGLALLNVVTFTENLQGLVKQWTVLETSIGAVSRIRNFKATIDSEHLEFETFVPPPDWPVRGSIEFTEVVAAYKNASSRALDHISLSIKAGTKIGVCGRSGSGKSSLISSLFRLIELASGAITIDGLDITTLTRNSLRAHLNCIPQEPFLLPGCSVRLNIDPGAGIHDDILTDALKKVQMWGAVQELGGLDATITADTFSPGQRQLLCFARAMVRTEGKILILDEATSRSVYPVLFVMRELTLAFFSIDTKTDEIMQSLIRTEFANHTVIAIAHRLETIVDFDEVVVIDAGRVKERGPPAELLEKKGAFAELYWDKNRGSSRTPLALEIR</sequence>
<evidence type="ECO:0000256" key="7">
    <source>
        <dbReference type="ARBA" id="ARBA00022840"/>
    </source>
</evidence>
<feature type="transmembrane region" description="Helical" evidence="11">
    <location>
        <begin position="1087"/>
        <end position="1107"/>
    </location>
</feature>
<dbReference type="InterPro" id="IPR050173">
    <property type="entry name" value="ABC_transporter_C-like"/>
</dbReference>
<dbReference type="FunFam" id="1.20.1560.10:FF:000055">
    <property type="entry name" value="ABC multidrug transporter (Eurofung)"/>
    <property type="match status" value="1"/>
</dbReference>
<evidence type="ECO:0000256" key="3">
    <source>
        <dbReference type="ARBA" id="ARBA00022448"/>
    </source>
</evidence>
<dbReference type="Proteomes" id="UP000541154">
    <property type="component" value="Unassembled WGS sequence"/>
</dbReference>
<comment type="similarity">
    <text evidence="2">Belongs to the ABC transporter superfamily. ABCC family. Conjugate transporter (TC 3.A.1.208) subfamily.</text>
</comment>
<keyword evidence="5 11" id="KW-0812">Transmembrane</keyword>
<dbReference type="InterPro" id="IPR044726">
    <property type="entry name" value="ABCC_6TM_D2"/>
</dbReference>
<feature type="transmembrane region" description="Helical" evidence="11">
    <location>
        <begin position="502"/>
        <end position="528"/>
    </location>
</feature>
<comment type="subcellular location">
    <subcellularLocation>
        <location evidence="1">Cell membrane</location>
        <topology evidence="1">Multi-pass membrane protein</topology>
    </subcellularLocation>
</comment>
<keyword evidence="9 11" id="KW-0472">Membrane</keyword>
<gene>
    <name evidence="14" type="ORF">ETB97_007159</name>
</gene>
<evidence type="ECO:0000256" key="9">
    <source>
        <dbReference type="ARBA" id="ARBA00023136"/>
    </source>
</evidence>
<keyword evidence="3" id="KW-0813">Transport</keyword>
<keyword evidence="15" id="KW-1185">Reference proteome</keyword>
<dbReference type="FunFam" id="1.20.1560.10:FF:000066">
    <property type="entry name" value="ABC multidrug transporter (Eurofung)"/>
    <property type="match status" value="1"/>
</dbReference>
<evidence type="ECO:0000256" key="6">
    <source>
        <dbReference type="ARBA" id="ARBA00022741"/>
    </source>
</evidence>
<dbReference type="PROSITE" id="PS00211">
    <property type="entry name" value="ABC_TRANSPORTER_1"/>
    <property type="match status" value="2"/>
</dbReference>
<feature type="domain" description="ABC transmembrane type-1" evidence="13">
    <location>
        <begin position="949"/>
        <end position="1229"/>
    </location>
</feature>
<feature type="transmembrane region" description="Helical" evidence="11">
    <location>
        <begin position="83"/>
        <end position="101"/>
    </location>
</feature>
<protein>
    <submittedName>
        <fullName evidence="14">Uncharacterized protein</fullName>
    </submittedName>
</protein>
<name>A0A8H6E9P9_PETAA</name>
<dbReference type="PANTHER" id="PTHR24223">
    <property type="entry name" value="ATP-BINDING CASSETTE SUB-FAMILY C"/>
    <property type="match status" value="1"/>
</dbReference>
<evidence type="ECO:0000256" key="11">
    <source>
        <dbReference type="SAM" id="Phobius"/>
    </source>
</evidence>
<feature type="transmembrane region" description="Helical" evidence="11">
    <location>
        <begin position="548"/>
        <end position="570"/>
    </location>
</feature>
<evidence type="ECO:0000313" key="14">
    <source>
        <dbReference type="EMBL" id="KAF5864601.1"/>
    </source>
</evidence>
<dbReference type="Pfam" id="PF00005">
    <property type="entry name" value="ABC_tran"/>
    <property type="match status" value="2"/>
</dbReference>
<feature type="transmembrane region" description="Helical" evidence="11">
    <location>
        <begin position="113"/>
        <end position="132"/>
    </location>
</feature>
<dbReference type="GO" id="GO:0005524">
    <property type="term" value="F:ATP binding"/>
    <property type="evidence" value="ECO:0007669"/>
    <property type="project" value="UniProtKB-KW"/>
</dbReference>
<organism evidence="14 15">
    <name type="scientific">Petromyces alliaceus</name>
    <name type="common">Aspergillus alliaceus</name>
    <dbReference type="NCBI Taxonomy" id="209559"/>
    <lineage>
        <taxon>Eukaryota</taxon>
        <taxon>Fungi</taxon>
        <taxon>Dikarya</taxon>
        <taxon>Ascomycota</taxon>
        <taxon>Pezizomycotina</taxon>
        <taxon>Eurotiomycetes</taxon>
        <taxon>Eurotiomycetidae</taxon>
        <taxon>Eurotiales</taxon>
        <taxon>Aspergillaceae</taxon>
        <taxon>Aspergillus</taxon>
        <taxon>Aspergillus subgen. Circumdati</taxon>
    </lineage>
</organism>
<dbReference type="PROSITE" id="PS50893">
    <property type="entry name" value="ABC_TRANSPORTER_2"/>
    <property type="match status" value="2"/>
</dbReference>
<feature type="domain" description="ABC transmembrane type-1" evidence="13">
    <location>
        <begin position="291"/>
        <end position="568"/>
    </location>
</feature>
<evidence type="ECO:0000256" key="4">
    <source>
        <dbReference type="ARBA" id="ARBA00022475"/>
    </source>
</evidence>
<dbReference type="Pfam" id="PF00664">
    <property type="entry name" value="ABC_membrane"/>
    <property type="match status" value="1"/>
</dbReference>
<dbReference type="InterPro" id="IPR027417">
    <property type="entry name" value="P-loop_NTPase"/>
</dbReference>
<evidence type="ECO:0000313" key="15">
    <source>
        <dbReference type="Proteomes" id="UP000541154"/>
    </source>
</evidence>
<feature type="transmembrane region" description="Helical" evidence="11">
    <location>
        <begin position="422"/>
        <end position="444"/>
    </location>
</feature>
<feature type="transmembrane region" description="Helical" evidence="11">
    <location>
        <begin position="984"/>
        <end position="1011"/>
    </location>
</feature>
<comment type="caution">
    <text evidence="14">The sequence shown here is derived from an EMBL/GenBank/DDBJ whole genome shotgun (WGS) entry which is preliminary data.</text>
</comment>
<keyword evidence="10" id="KW-0325">Glycoprotein</keyword>
<feature type="transmembrane region" description="Helical" evidence="11">
    <location>
        <begin position="1060"/>
        <end position="1081"/>
    </location>
</feature>